<evidence type="ECO:0000256" key="1">
    <source>
        <dbReference type="ARBA" id="ARBA00000451"/>
    </source>
</evidence>
<evidence type="ECO:0000313" key="7">
    <source>
        <dbReference type="EMBL" id="CAG5113374.1"/>
    </source>
</evidence>
<keyword evidence="4" id="KW-0159">Chromosome partition</keyword>
<sequence length="1816" mass="205116">MGDIDFATLEKLKIDGNAVAAFKLIYNYITKTASTKYNPDHSTLAQVVDHLLLILPKIAQIPKYQKSMKSIAGRLQMDLWALYNNNSHAVLKSKDREADWVAGRRAWLILDKFTLSKRFVRALFHTCEFARFDSMITLFREFRQEVVQYSSIPGFGVCLTNELLILMNDKYQPEEADTSENLLQQQIVTPTRETFKEIRAFVNALKAIVFEFPSISAKNRSWRTHHLICMGRIAQILKKYLTSGHILMTENLDENDIQEVIYGFAQITHNLCQSLTPVPKEQANEQKTKDLWFALDGVLLPLNQSIGSMALALSSLKQQAEVSEEYDIKHKYPCFAVYSFLRLIQTVEKQREKLTKSSRAILVETALKNVKGCFSYLMSAARNDDEFSTYQHWSLVELTINELSWIFEQHGLCSYERTNIMDIYNALAIKVSGHRSCTKMETLMVKMFLNQLLCQSFKRSPSPLHANLFTLFSIEKKAQVQFITILISLLTESGPPQLPESIALLVATLNQFSEYRKLPEGEQDLLKLVIFQLREVFPEETKKLTFQCSKNEEVPNEELTCVWKILSSWQKDLQTAWSANMAKKSSPPIRLEIEKLCNIKVREQFSKCSTTTAVLNYVNTIYIAAELLLIVGKREAGTSLLKKLLKLIVDWYYPKKNAELEAVSSLIADLAMDLGSSMWVIYKHSIYSSQAEFDDEVGEILNKARDCLVKSEHEKRLVFGNLMNEDILPSDQKSFHFEEQEELDMVTSLRETPLSSASPWSEYHDKALGHVGSMLTDHHKCGLRYAIQLLVTVLSLNCDRSFYSTLFSTSAKSQGALKIQKIGREILSTLRSLEKTIWISAEHVEDLLIRGMSTEARQFANELLVLSEIWGLQSTYILAKSFQIRALELEGQTRKWREEVPALLKIFKLDSQNEFMRGINPQAKAAAISLDPPRRNSSNIEEMSEDGLKSNAIKKEFAFDCSASPITKIMAEKHQPKTSKFNFKLPVLPKMTDLDIDIARNYAIALTSLLRVQPDPQSAVNAGLCLFKEIAIAGHGFSQWLSELAFVVILRALELISPSQAIDFISAKMAEMNNCEKINPKNCRRFARFQVAQIIYDRTFKTINNQIELEEPFTKMKVKSEMKTPARRRLKQDLIVATPTITPMRVPSEAKLSTRRKQRVPVFKDSETQEPSLAVVNTPVAPSVHATRMTRAMARRAMKTAEPVEDNRAPTASDDEPEEAVQSGPAGDFLDLSPIKNEENDNAESVRLQRFHSRPVSPITAEVNSVFNTHTPIEPSAPSASDEAILDEALITAREFGDMETIRAILNLRIGEIIRKQQVAEKSTIILSDSAKLGELHGDVVGIGALIDTEFGCQLRLSNNITAVPERNQKKALDMISSVNATDDFFREHLEDVLVIVSLIPEVSKTLHCSYENCLALVTRMEPNGAVLSVAFDGTALASEALKMRHTVDQISEELSKEVTDPNQWWETRAKRNDYCQQLWTSKLPDVLGPALPLFTFSKAITWPKEAPQPKMKSSRALYLNYAVRAWSFMNTLAKTNVAGIVNIRKVELDKLVKAHTFVEMQYQRTTSTYLVLGRLVQTLCFERMPICKGLRISRMMSMRHAEYLLRTEPENRCVDICDVLYVVDSQTNLAGSAETVGKFFQSVKEWDGYTSMAPPSNELIKKLNEKSLYIFAGHGSGSDCVGGWGRVVRKGVSSTMHLIGCGSGRLRDDGRTEPRGAITKILDSGCESVLAMLWSVTDRDIDRFTLRLYADWFSGVRNSSKEPGPCISRYINEAARACKLGAANAGACVNYGLIPACYNIPENWDRGLPAKINYK</sequence>
<keyword evidence="8" id="KW-1185">Reference proteome</keyword>
<evidence type="ECO:0000259" key="6">
    <source>
        <dbReference type="PROSITE" id="PS51700"/>
    </source>
</evidence>
<protein>
    <recommendedName>
        <fullName evidence="2">separase</fullName>
        <ecNumber evidence="2">3.4.22.49</ecNumber>
    </recommendedName>
</protein>
<gene>
    <name evidence="7" type="ORF">OKIOD_LOCUS16250</name>
</gene>
<feature type="domain" description="Peptidase C50" evidence="6">
    <location>
        <begin position="1617"/>
        <end position="1713"/>
    </location>
</feature>
<dbReference type="PROSITE" id="PS51700">
    <property type="entry name" value="SEPARIN"/>
    <property type="match status" value="1"/>
</dbReference>
<dbReference type="Pfam" id="PF03568">
    <property type="entry name" value="Separin_C"/>
    <property type="match status" value="1"/>
</dbReference>
<evidence type="ECO:0000256" key="2">
    <source>
        <dbReference type="ARBA" id="ARBA00012489"/>
    </source>
</evidence>
<dbReference type="InterPro" id="IPR030397">
    <property type="entry name" value="SEPARIN_core_dom"/>
</dbReference>
<dbReference type="PANTHER" id="PTHR12792">
    <property type="entry name" value="EXTRA SPINDLE POLES 1-RELATED"/>
    <property type="match status" value="1"/>
</dbReference>
<evidence type="ECO:0000256" key="3">
    <source>
        <dbReference type="ARBA" id="ARBA00022801"/>
    </source>
</evidence>
<dbReference type="EC" id="3.4.22.49" evidence="2"/>
<accession>A0ABN7TCA1</accession>
<organism evidence="7 8">
    <name type="scientific">Oikopleura dioica</name>
    <name type="common">Tunicate</name>
    <dbReference type="NCBI Taxonomy" id="34765"/>
    <lineage>
        <taxon>Eukaryota</taxon>
        <taxon>Metazoa</taxon>
        <taxon>Chordata</taxon>
        <taxon>Tunicata</taxon>
        <taxon>Appendicularia</taxon>
        <taxon>Copelata</taxon>
        <taxon>Oikopleuridae</taxon>
        <taxon>Oikopleura</taxon>
    </lineage>
</organism>
<reference evidence="7 8" key="1">
    <citation type="submission" date="2021-04" db="EMBL/GenBank/DDBJ databases">
        <authorList>
            <person name="Bliznina A."/>
        </authorList>
    </citation>
    <scope>NUCLEOTIDE SEQUENCE [LARGE SCALE GENOMIC DNA]</scope>
</reference>
<dbReference type="InterPro" id="IPR005314">
    <property type="entry name" value="Peptidase_C50"/>
</dbReference>
<feature type="region of interest" description="Disordered" evidence="5">
    <location>
        <begin position="1195"/>
        <end position="1235"/>
    </location>
</feature>
<evidence type="ECO:0000313" key="8">
    <source>
        <dbReference type="Proteomes" id="UP001158576"/>
    </source>
</evidence>
<comment type="catalytic activity">
    <reaction evidence="1">
        <text>All bonds known to be hydrolyzed by this endopeptidase have arginine in P1 and an acidic residue in P4. P6 is often occupied by an acidic residue or by a hydroxy-amino-acid residue, the phosphorylation of which enhances cleavage.</text>
        <dbReference type="EC" id="3.4.22.49"/>
    </reaction>
</comment>
<proteinExistence type="predicted"/>
<keyword evidence="3" id="KW-0378">Hydrolase</keyword>
<evidence type="ECO:0000256" key="5">
    <source>
        <dbReference type="SAM" id="MobiDB-lite"/>
    </source>
</evidence>
<dbReference type="EMBL" id="OU015567">
    <property type="protein sequence ID" value="CAG5113374.1"/>
    <property type="molecule type" value="Genomic_DNA"/>
</dbReference>
<evidence type="ECO:0000256" key="4">
    <source>
        <dbReference type="ARBA" id="ARBA00022829"/>
    </source>
</evidence>
<dbReference type="PANTHER" id="PTHR12792:SF0">
    <property type="entry name" value="SEPARIN"/>
    <property type="match status" value="1"/>
</dbReference>
<dbReference type="Proteomes" id="UP001158576">
    <property type="component" value="Chromosome 2"/>
</dbReference>
<name>A0ABN7TCA1_OIKDI</name>
<feature type="region of interest" description="Disordered" evidence="5">
    <location>
        <begin position="1147"/>
        <end position="1168"/>
    </location>
</feature>